<evidence type="ECO:0000256" key="2">
    <source>
        <dbReference type="ARBA" id="ARBA00010663"/>
    </source>
</evidence>
<dbReference type="GO" id="GO:0005886">
    <property type="term" value="C:plasma membrane"/>
    <property type="evidence" value="ECO:0007669"/>
    <property type="project" value="TreeGrafter"/>
</dbReference>
<dbReference type="Proteomes" id="UP001195483">
    <property type="component" value="Unassembled WGS sequence"/>
</dbReference>
<dbReference type="InterPro" id="IPR000276">
    <property type="entry name" value="GPCR_Rhodpsn"/>
</dbReference>
<evidence type="ECO:0000256" key="7">
    <source>
        <dbReference type="ARBA" id="ARBA00023170"/>
    </source>
</evidence>
<evidence type="ECO:0000256" key="6">
    <source>
        <dbReference type="ARBA" id="ARBA00023136"/>
    </source>
</evidence>
<evidence type="ECO:0000256" key="3">
    <source>
        <dbReference type="ARBA" id="ARBA00022692"/>
    </source>
</evidence>
<dbReference type="PANTHER" id="PTHR45695">
    <property type="entry name" value="LEUCOKININ RECEPTOR-RELATED"/>
    <property type="match status" value="1"/>
</dbReference>
<dbReference type="AlphaFoldDB" id="A0AAE0VZ27"/>
<feature type="transmembrane region" description="Helical" evidence="10">
    <location>
        <begin position="149"/>
        <end position="171"/>
    </location>
</feature>
<name>A0AAE0VZ27_9BIVA</name>
<keyword evidence="13" id="KW-1185">Reference proteome</keyword>
<evidence type="ECO:0000313" key="13">
    <source>
        <dbReference type="Proteomes" id="UP001195483"/>
    </source>
</evidence>
<keyword evidence="3 10" id="KW-0812">Transmembrane</keyword>
<comment type="caution">
    <text evidence="12">The sequence shown here is derived from an EMBL/GenBank/DDBJ whole genome shotgun (WGS) entry which is preliminary data.</text>
</comment>
<evidence type="ECO:0000313" key="12">
    <source>
        <dbReference type="EMBL" id="KAK3595109.1"/>
    </source>
</evidence>
<dbReference type="EMBL" id="JAEAOA010000201">
    <property type="protein sequence ID" value="KAK3595109.1"/>
    <property type="molecule type" value="Genomic_DNA"/>
</dbReference>
<feature type="transmembrane region" description="Helical" evidence="10">
    <location>
        <begin position="208"/>
        <end position="233"/>
    </location>
</feature>
<evidence type="ECO:0000256" key="8">
    <source>
        <dbReference type="ARBA" id="ARBA00023224"/>
    </source>
</evidence>
<evidence type="ECO:0000256" key="5">
    <source>
        <dbReference type="ARBA" id="ARBA00023040"/>
    </source>
</evidence>
<dbReference type="PRINTS" id="PR00237">
    <property type="entry name" value="GPCRRHODOPSN"/>
</dbReference>
<dbReference type="GO" id="GO:0004983">
    <property type="term" value="F:neuropeptide Y receptor activity"/>
    <property type="evidence" value="ECO:0007669"/>
    <property type="project" value="InterPro"/>
</dbReference>
<organism evidence="12 13">
    <name type="scientific">Potamilus streckersoni</name>
    <dbReference type="NCBI Taxonomy" id="2493646"/>
    <lineage>
        <taxon>Eukaryota</taxon>
        <taxon>Metazoa</taxon>
        <taxon>Spiralia</taxon>
        <taxon>Lophotrochozoa</taxon>
        <taxon>Mollusca</taxon>
        <taxon>Bivalvia</taxon>
        <taxon>Autobranchia</taxon>
        <taxon>Heteroconchia</taxon>
        <taxon>Palaeoheterodonta</taxon>
        <taxon>Unionida</taxon>
        <taxon>Unionoidea</taxon>
        <taxon>Unionidae</taxon>
        <taxon>Ambleminae</taxon>
        <taxon>Lampsilini</taxon>
        <taxon>Potamilus</taxon>
    </lineage>
</organism>
<dbReference type="PRINTS" id="PR01012">
    <property type="entry name" value="NRPEPTIDEYR"/>
</dbReference>
<feature type="domain" description="G-protein coupled receptors family 1 profile" evidence="11">
    <location>
        <begin position="49"/>
        <end position="321"/>
    </location>
</feature>
<evidence type="ECO:0000256" key="10">
    <source>
        <dbReference type="SAM" id="Phobius"/>
    </source>
</evidence>
<dbReference type="SUPFAM" id="SSF81321">
    <property type="entry name" value="Family A G protein-coupled receptor-like"/>
    <property type="match status" value="1"/>
</dbReference>
<dbReference type="PROSITE" id="PS50262">
    <property type="entry name" value="G_PROTEIN_RECEP_F1_2"/>
    <property type="match status" value="1"/>
</dbReference>
<proteinExistence type="inferred from homology"/>
<dbReference type="Gene3D" id="1.20.1070.10">
    <property type="entry name" value="Rhodopsin 7-helix transmembrane proteins"/>
    <property type="match status" value="1"/>
</dbReference>
<accession>A0AAE0VZ27</accession>
<comment type="similarity">
    <text evidence="2">Belongs to the G-protein coupled receptor 1 family.</text>
</comment>
<keyword evidence="7" id="KW-0675">Receptor</keyword>
<evidence type="ECO:0000256" key="9">
    <source>
        <dbReference type="SAM" id="MobiDB-lite"/>
    </source>
</evidence>
<feature type="transmembrane region" description="Helical" evidence="10">
    <location>
        <begin position="70"/>
        <end position="90"/>
    </location>
</feature>
<dbReference type="CDD" id="cd00637">
    <property type="entry name" value="7tm_classA_rhodopsin-like"/>
    <property type="match status" value="1"/>
</dbReference>
<keyword evidence="8" id="KW-0807">Transducer</keyword>
<reference evidence="12" key="1">
    <citation type="journal article" date="2021" name="Genome Biol. Evol.">
        <title>A High-Quality Reference Genome for a Parasitic Bivalve with Doubly Uniparental Inheritance (Bivalvia: Unionida).</title>
        <authorList>
            <person name="Smith C.H."/>
        </authorList>
    </citation>
    <scope>NUCLEOTIDE SEQUENCE</scope>
    <source>
        <strain evidence="12">CHS0354</strain>
    </source>
</reference>
<feature type="transmembrane region" description="Helical" evidence="10">
    <location>
        <begin position="263"/>
        <end position="284"/>
    </location>
</feature>
<feature type="compositionally biased region" description="Basic and acidic residues" evidence="9">
    <location>
        <begin position="377"/>
        <end position="388"/>
    </location>
</feature>
<keyword evidence="5" id="KW-0297">G-protein coupled receptor</keyword>
<gene>
    <name evidence="12" type="ORF">CHS0354_002362</name>
</gene>
<keyword evidence="4 10" id="KW-1133">Transmembrane helix</keyword>
<reference evidence="12" key="3">
    <citation type="submission" date="2023-05" db="EMBL/GenBank/DDBJ databases">
        <authorList>
            <person name="Smith C.H."/>
        </authorList>
    </citation>
    <scope>NUCLEOTIDE SEQUENCE</scope>
    <source>
        <strain evidence="12">CHS0354</strain>
        <tissue evidence="12">Mantle</tissue>
    </source>
</reference>
<evidence type="ECO:0000256" key="4">
    <source>
        <dbReference type="ARBA" id="ARBA00022989"/>
    </source>
</evidence>
<dbReference type="InterPro" id="IPR000611">
    <property type="entry name" value="NPY_rcpt"/>
</dbReference>
<reference evidence="12" key="2">
    <citation type="journal article" date="2021" name="Genome Biol. Evol.">
        <title>Developing a high-quality reference genome for a parasitic bivalve with doubly uniparental inheritance (Bivalvia: Unionida).</title>
        <authorList>
            <person name="Smith C.H."/>
        </authorList>
    </citation>
    <scope>NUCLEOTIDE SEQUENCE</scope>
    <source>
        <strain evidence="12">CHS0354</strain>
        <tissue evidence="12">Mantle</tissue>
    </source>
</reference>
<feature type="transmembrane region" description="Helical" evidence="10">
    <location>
        <begin position="304"/>
        <end position="324"/>
    </location>
</feature>
<feature type="transmembrane region" description="Helical" evidence="10">
    <location>
        <begin position="32"/>
        <end position="58"/>
    </location>
</feature>
<dbReference type="Pfam" id="PF00001">
    <property type="entry name" value="7tm_1"/>
    <property type="match status" value="1"/>
</dbReference>
<feature type="region of interest" description="Disordered" evidence="9">
    <location>
        <begin position="345"/>
        <end position="396"/>
    </location>
</feature>
<feature type="transmembrane region" description="Helical" evidence="10">
    <location>
        <begin position="110"/>
        <end position="128"/>
    </location>
</feature>
<dbReference type="InterPro" id="IPR017452">
    <property type="entry name" value="GPCR_Rhodpsn_7TM"/>
</dbReference>
<evidence type="ECO:0000256" key="1">
    <source>
        <dbReference type="ARBA" id="ARBA00004141"/>
    </source>
</evidence>
<dbReference type="PANTHER" id="PTHR45695:SF9">
    <property type="entry name" value="LEUCOKININ RECEPTOR"/>
    <property type="match status" value="1"/>
</dbReference>
<protein>
    <recommendedName>
        <fullName evidence="11">G-protein coupled receptors family 1 profile domain-containing protein</fullName>
    </recommendedName>
</protein>
<keyword evidence="6 10" id="KW-0472">Membrane</keyword>
<comment type="subcellular location">
    <subcellularLocation>
        <location evidence="1">Membrane</location>
        <topology evidence="1">Multi-pass membrane protein</topology>
    </subcellularLocation>
</comment>
<sequence length="396" mass="45504">MGTTACHVEVKYFDFSKIDYRGTLKELPTWEIAVKISVVVLLELFALLGNILVIVLVLYCKKLRTTTNYYIVNLAVSDLLVACFPIWMHLVDSLTDGWVLGAFLCKVNPFIQIIILLSNVFTLIVIAGDRFFAIMFPLKSRVTQRKVSVVLILVWLCATVIGMPVLFFFTYDERVWKDYHERYCTEVWPMVRASETTCDMGVMSKRAYWTFVCVVLNWIPMIVMTMTYTIILIKLRGHKVVPSNSTMSKSAIQQRSKRKVIKMLFSVLVIFIVCALPFQITKLYNLYRQDQTEKLPNWFEPLDFAAVLLLYANSAINPIIYGGLNDNFRSGLKDMFNSVILRKPRSNSEYGSDQHSRSLYGRGPLSTIRRNNIKMYETGKDDTDENKPEPNTGFSS</sequence>
<dbReference type="SMART" id="SM01381">
    <property type="entry name" value="7TM_GPCR_Srsx"/>
    <property type="match status" value="1"/>
</dbReference>
<evidence type="ECO:0000259" key="11">
    <source>
        <dbReference type="PROSITE" id="PS50262"/>
    </source>
</evidence>